<feature type="compositionally biased region" description="Basic and acidic residues" evidence="1">
    <location>
        <begin position="66"/>
        <end position="89"/>
    </location>
</feature>
<organism evidence="2 3">
    <name type="scientific">Albugo candida</name>
    <dbReference type="NCBI Taxonomy" id="65357"/>
    <lineage>
        <taxon>Eukaryota</taxon>
        <taxon>Sar</taxon>
        <taxon>Stramenopiles</taxon>
        <taxon>Oomycota</taxon>
        <taxon>Peronosporomycetes</taxon>
        <taxon>Albuginales</taxon>
        <taxon>Albuginaceae</taxon>
        <taxon>Albugo</taxon>
    </lineage>
</organism>
<feature type="region of interest" description="Disordered" evidence="1">
    <location>
        <begin position="64"/>
        <end position="93"/>
    </location>
</feature>
<dbReference type="Proteomes" id="UP000053237">
    <property type="component" value="Unassembled WGS sequence"/>
</dbReference>
<dbReference type="AlphaFoldDB" id="A0A024FT96"/>
<comment type="caution">
    <text evidence="2">The sequence shown here is derived from an EMBL/GenBank/DDBJ whole genome shotgun (WGS) entry which is preliminary data.</text>
</comment>
<dbReference type="InParanoid" id="A0A024FT96"/>
<sequence length="142" mass="15981">MREGFSDGDGCTKYQEDTIGELLKRRAIRTVNGVEFDVLSLSWHTSRRSVSRRIEPTLAKRMAGKVAEETREEPRNCGRDDYAVDKQERSSVPGDDYCCGAATALSQRKDICSTSNLVRKGIRLNESTSTRDQGPCSRDLRF</sequence>
<name>A0A024FT96_9STRA</name>
<proteinExistence type="predicted"/>
<gene>
    <name evidence="2" type="ORF">BN9_082250</name>
</gene>
<protein>
    <submittedName>
        <fullName evidence="2">Uncharacterized protein</fullName>
    </submittedName>
</protein>
<evidence type="ECO:0000313" key="2">
    <source>
        <dbReference type="EMBL" id="CCI10226.1"/>
    </source>
</evidence>
<evidence type="ECO:0000256" key="1">
    <source>
        <dbReference type="SAM" id="MobiDB-lite"/>
    </source>
</evidence>
<evidence type="ECO:0000313" key="3">
    <source>
        <dbReference type="Proteomes" id="UP000053237"/>
    </source>
</evidence>
<keyword evidence="3" id="KW-1185">Reference proteome</keyword>
<dbReference type="EMBL" id="CAIX01000158">
    <property type="protein sequence ID" value="CCI10226.1"/>
    <property type="molecule type" value="Genomic_DNA"/>
</dbReference>
<accession>A0A024FT96</accession>
<reference evidence="2 3" key="1">
    <citation type="submission" date="2012-05" db="EMBL/GenBank/DDBJ databases">
        <title>Recombination and specialization in a pathogen metapopulation.</title>
        <authorList>
            <person name="Gardiner A."/>
            <person name="Kemen E."/>
            <person name="Schultz-Larsen T."/>
            <person name="MacLean D."/>
            <person name="Van Oosterhout C."/>
            <person name="Jones J.D.G."/>
        </authorList>
    </citation>
    <scope>NUCLEOTIDE SEQUENCE [LARGE SCALE GENOMIC DNA]</scope>
    <source>
        <strain evidence="2 3">Ac Nc2</strain>
    </source>
</reference>